<organism evidence="1">
    <name type="scientific">uncultured Synechococcales cyanobacterium</name>
    <dbReference type="NCBI Taxonomy" id="1936017"/>
    <lineage>
        <taxon>Bacteria</taxon>
        <taxon>Bacillati</taxon>
        <taxon>Cyanobacteriota</taxon>
        <taxon>Cyanophyceae</taxon>
        <taxon>Synechococcales</taxon>
        <taxon>environmental samples</taxon>
    </lineage>
</organism>
<proteinExistence type="predicted"/>
<protein>
    <submittedName>
        <fullName evidence="1">Uncharacterized protein</fullName>
    </submittedName>
</protein>
<sequence>MLCTSAKNASYNLIGTAPTWLEVSCLHSTFSGFFLPQRIKSDMLFKDKMLRGIMQIGHPLKQALAKS</sequence>
<gene>
    <name evidence="1" type="ORF">AVDCRST_MAG81-3726</name>
</gene>
<accession>A0A6J4VRB2</accession>
<dbReference type="AlphaFoldDB" id="A0A6J4VRB2"/>
<reference evidence="1" key="1">
    <citation type="submission" date="2020-02" db="EMBL/GenBank/DDBJ databases">
        <authorList>
            <person name="Meier V. D."/>
        </authorList>
    </citation>
    <scope>NUCLEOTIDE SEQUENCE</scope>
    <source>
        <strain evidence="1">AVDCRST_MAG81</strain>
    </source>
</reference>
<dbReference type="EMBL" id="CADCWO010000195">
    <property type="protein sequence ID" value="CAA9585567.1"/>
    <property type="molecule type" value="Genomic_DNA"/>
</dbReference>
<evidence type="ECO:0000313" key="1">
    <source>
        <dbReference type="EMBL" id="CAA9585567.1"/>
    </source>
</evidence>
<name>A0A6J4VRB2_9CYAN</name>